<dbReference type="Pfam" id="PF14296">
    <property type="entry name" value="O-ag_pol_Wzy"/>
    <property type="match status" value="1"/>
</dbReference>
<protein>
    <submittedName>
        <fullName evidence="2">Oligosaccharide repeat unit polymerase</fullName>
    </submittedName>
</protein>
<dbReference type="STRING" id="1299341.SAMN05444005_10148"/>
<name>A0A1H8YRQ5_9FLAO</name>
<proteinExistence type="predicted"/>
<evidence type="ECO:0000256" key="1">
    <source>
        <dbReference type="SAM" id="Phobius"/>
    </source>
</evidence>
<evidence type="ECO:0000313" key="2">
    <source>
        <dbReference type="EMBL" id="SEP54773.1"/>
    </source>
</evidence>
<keyword evidence="1" id="KW-0812">Transmembrane</keyword>
<sequence length="420" mass="50003">MSYLIVLVFIILFGIYLARKNPKQHFLFLFALVLYFVYCFLGPLKTYQTGNYEKLGGNYYDYFDYGVQIYCIAIFSFIVSYFIGFSYFKKEKVTIQKFTLSKNAKYYLYGFFLIVTFVVYRFRQENQSDQIEGIFNYLLFFADSLILALAIFYYEKKQNFIIITLTIITFFYFLFLGFRYRVILLFIAFFYLLLIQNRIKFSTIIKSTVFIFLFAYIINFISVNRQVFKEQNFDEVVLSQDSPNDMSGYDYFLHQTDNYSTDFNVLKYMNKYKVDHDYGSSMFLHILIRITPASLYLHNKKPEIPQQEIIKNCFNSIGGQESGAAVTNIFAYYIAFGISGVVFFMSVLAFILSYFSKKLNLEFTRNRIIIVFIAMVLFQIITRGFFPQEFTLIVYLYITLKLFYKKNNNDRYTYKYSNAI</sequence>
<dbReference type="OrthoDB" id="918117at2"/>
<reference evidence="2 3" key="1">
    <citation type="submission" date="2016-10" db="EMBL/GenBank/DDBJ databases">
        <authorList>
            <person name="de Groot N.N."/>
        </authorList>
    </citation>
    <scope>NUCLEOTIDE SEQUENCE [LARGE SCALE GENOMIC DNA]</scope>
    <source>
        <strain evidence="2 3">DSM 27078</strain>
    </source>
</reference>
<dbReference type="EMBL" id="FOEI01000001">
    <property type="protein sequence ID" value="SEP54773.1"/>
    <property type="molecule type" value="Genomic_DNA"/>
</dbReference>
<keyword evidence="1" id="KW-0472">Membrane</keyword>
<accession>A0A1H8YRQ5</accession>
<feature type="transmembrane region" description="Helical" evidence="1">
    <location>
        <begin position="160"/>
        <end position="192"/>
    </location>
</feature>
<feature type="transmembrane region" description="Helical" evidence="1">
    <location>
        <begin position="106"/>
        <end position="122"/>
    </location>
</feature>
<gene>
    <name evidence="2" type="ORF">SAMN05444005_10148</name>
</gene>
<dbReference type="NCBIfam" id="TIGR04370">
    <property type="entry name" value="glyco_rpt_poly"/>
    <property type="match status" value="1"/>
</dbReference>
<feature type="transmembrane region" description="Helical" evidence="1">
    <location>
        <begin position="65"/>
        <end position="86"/>
    </location>
</feature>
<dbReference type="Proteomes" id="UP000198648">
    <property type="component" value="Unassembled WGS sequence"/>
</dbReference>
<organism evidence="2 3">
    <name type="scientific">Flavobacterium urocaniciphilum</name>
    <dbReference type="NCBI Taxonomy" id="1299341"/>
    <lineage>
        <taxon>Bacteria</taxon>
        <taxon>Pseudomonadati</taxon>
        <taxon>Bacteroidota</taxon>
        <taxon>Flavobacteriia</taxon>
        <taxon>Flavobacteriales</taxon>
        <taxon>Flavobacteriaceae</taxon>
        <taxon>Flavobacterium</taxon>
    </lineage>
</organism>
<evidence type="ECO:0000313" key="3">
    <source>
        <dbReference type="Proteomes" id="UP000198648"/>
    </source>
</evidence>
<dbReference type="AlphaFoldDB" id="A0A1H8YRQ5"/>
<keyword evidence="1" id="KW-1133">Transmembrane helix</keyword>
<feature type="transmembrane region" description="Helical" evidence="1">
    <location>
        <begin position="330"/>
        <end position="355"/>
    </location>
</feature>
<dbReference type="InterPro" id="IPR029468">
    <property type="entry name" value="O-ag_pol_Wzy"/>
</dbReference>
<feature type="transmembrane region" description="Helical" evidence="1">
    <location>
        <begin position="367"/>
        <end position="386"/>
    </location>
</feature>
<dbReference type="RefSeq" id="WP_091463485.1">
    <property type="nucleotide sequence ID" value="NZ_FOEI01000001.1"/>
</dbReference>
<keyword evidence="3" id="KW-1185">Reference proteome</keyword>
<feature type="transmembrane region" description="Helical" evidence="1">
    <location>
        <begin position="134"/>
        <end position="154"/>
    </location>
</feature>
<feature type="transmembrane region" description="Helical" evidence="1">
    <location>
        <begin position="204"/>
        <end position="223"/>
    </location>
</feature>
<feature type="transmembrane region" description="Helical" evidence="1">
    <location>
        <begin position="27"/>
        <end position="44"/>
    </location>
</feature>